<dbReference type="InterPro" id="IPR000683">
    <property type="entry name" value="Gfo/Idh/MocA-like_OxRdtase_N"/>
</dbReference>
<dbReference type="InterPro" id="IPR050463">
    <property type="entry name" value="Gfo/Idh/MocA_oxidrdct_glycsds"/>
</dbReference>
<dbReference type="EMBL" id="FLUQ01000007">
    <property type="protein sequence ID" value="SBW10915.1"/>
    <property type="molecule type" value="Genomic_DNA"/>
</dbReference>
<accession>A0A212KH81</accession>
<dbReference type="SUPFAM" id="SSF55347">
    <property type="entry name" value="Glyceraldehyde-3-phosphate dehydrogenase-like, C-terminal domain"/>
    <property type="match status" value="1"/>
</dbReference>
<organism evidence="4">
    <name type="scientific">uncultured delta proteobacterium</name>
    <dbReference type="NCBI Taxonomy" id="34034"/>
    <lineage>
        <taxon>Bacteria</taxon>
        <taxon>Deltaproteobacteria</taxon>
        <taxon>environmental samples</taxon>
    </lineage>
</organism>
<feature type="domain" description="GFO/IDH/MocA-like oxidoreductase" evidence="3">
    <location>
        <begin position="125"/>
        <end position="243"/>
    </location>
</feature>
<dbReference type="Gene3D" id="3.30.360.10">
    <property type="entry name" value="Dihydrodipicolinate Reductase, domain 2"/>
    <property type="match status" value="1"/>
</dbReference>
<dbReference type="GO" id="GO:0000166">
    <property type="term" value="F:nucleotide binding"/>
    <property type="evidence" value="ECO:0007669"/>
    <property type="project" value="InterPro"/>
</dbReference>
<name>A0A212KH81_9DELT</name>
<dbReference type="InterPro" id="IPR055170">
    <property type="entry name" value="GFO_IDH_MocA-like_dom"/>
</dbReference>
<evidence type="ECO:0000256" key="1">
    <source>
        <dbReference type="ARBA" id="ARBA00023002"/>
    </source>
</evidence>
<feature type="domain" description="Gfo/Idh/MocA-like oxidoreductase N-terminal" evidence="2">
    <location>
        <begin position="2"/>
        <end position="115"/>
    </location>
</feature>
<dbReference type="Pfam" id="PF22725">
    <property type="entry name" value="GFO_IDH_MocA_C3"/>
    <property type="match status" value="1"/>
</dbReference>
<reference evidence="4" key="1">
    <citation type="submission" date="2016-04" db="EMBL/GenBank/DDBJ databases">
        <authorList>
            <person name="Evans L.H."/>
            <person name="Alamgir A."/>
            <person name="Owens N."/>
            <person name="Weber N.D."/>
            <person name="Virtaneva K."/>
            <person name="Barbian K."/>
            <person name="Babar A."/>
            <person name="Rosenke K."/>
        </authorList>
    </citation>
    <scope>NUCLEOTIDE SEQUENCE</scope>
    <source>
        <strain evidence="4">86</strain>
    </source>
</reference>
<dbReference type="GO" id="GO:0016491">
    <property type="term" value="F:oxidoreductase activity"/>
    <property type="evidence" value="ECO:0007669"/>
    <property type="project" value="UniProtKB-KW"/>
</dbReference>
<proteinExistence type="predicted"/>
<dbReference type="InterPro" id="IPR036291">
    <property type="entry name" value="NAD(P)-bd_dom_sf"/>
</dbReference>
<dbReference type="PANTHER" id="PTHR43818:SF11">
    <property type="entry name" value="BCDNA.GH03377"/>
    <property type="match status" value="1"/>
</dbReference>
<dbReference type="SUPFAM" id="SSF51735">
    <property type="entry name" value="NAD(P)-binding Rossmann-fold domains"/>
    <property type="match status" value="1"/>
</dbReference>
<dbReference type="Pfam" id="PF01408">
    <property type="entry name" value="GFO_IDH_MocA"/>
    <property type="match status" value="1"/>
</dbReference>
<dbReference type="AlphaFoldDB" id="A0A212KH81"/>
<keyword evidence="1" id="KW-0560">Oxidoreductase</keyword>
<protein>
    <submittedName>
        <fullName evidence="4">Oxidoreductase domain protein</fullName>
    </submittedName>
</protein>
<dbReference type="PANTHER" id="PTHR43818">
    <property type="entry name" value="BCDNA.GH03377"/>
    <property type="match status" value="1"/>
</dbReference>
<evidence type="ECO:0000259" key="2">
    <source>
        <dbReference type="Pfam" id="PF01408"/>
    </source>
</evidence>
<evidence type="ECO:0000313" key="4">
    <source>
        <dbReference type="EMBL" id="SBW10915.1"/>
    </source>
</evidence>
<gene>
    <name evidence="4" type="ORF">KL86DPRO_70089</name>
</gene>
<evidence type="ECO:0000259" key="3">
    <source>
        <dbReference type="Pfam" id="PF22725"/>
    </source>
</evidence>
<dbReference type="Gene3D" id="3.40.50.720">
    <property type="entry name" value="NAD(P)-binding Rossmann-like Domain"/>
    <property type="match status" value="1"/>
</dbReference>
<sequence>MKLGIIGCGLIGAKRTAAMPELTLVAAADVDYTRAQALCARYGGQSFDDAAGVFASDADIVVIAVTHNQLAPLALEAIRAGKHVLLEKPGARTAGELADVAALAKEKNLKIKVGFNHRFHPAIWKAKELVDQGAVGEILFVRGRYGHGGRPGYDKEWRFSKSLSGGGELLDQGTHLIDLSRWFLGEFTEVRGVLPRYFWRGEVEDNCFLTLLTAKGQCAHLHASWTEWKNMFCLEIYGKDGKLQIDGLGGSYGLEQLAFYKMLPGMGPPETTIWQYPFPDSSWALEMHELVDAIQNDRQPVGDIADAIANLTVVDALYAQGASA</sequence>